<proteinExistence type="predicted"/>
<accession>A0A2P2PZB7</accession>
<organism evidence="2">
    <name type="scientific">Rhizophora mucronata</name>
    <name type="common">Asiatic mangrove</name>
    <dbReference type="NCBI Taxonomy" id="61149"/>
    <lineage>
        <taxon>Eukaryota</taxon>
        <taxon>Viridiplantae</taxon>
        <taxon>Streptophyta</taxon>
        <taxon>Embryophyta</taxon>
        <taxon>Tracheophyta</taxon>
        <taxon>Spermatophyta</taxon>
        <taxon>Magnoliopsida</taxon>
        <taxon>eudicotyledons</taxon>
        <taxon>Gunneridae</taxon>
        <taxon>Pentapetalae</taxon>
        <taxon>rosids</taxon>
        <taxon>fabids</taxon>
        <taxon>Malpighiales</taxon>
        <taxon>Rhizophoraceae</taxon>
        <taxon>Rhizophora</taxon>
    </lineage>
</organism>
<dbReference type="AlphaFoldDB" id="A0A2P2PZB7"/>
<keyword evidence="1" id="KW-1133">Transmembrane helix</keyword>
<reference evidence="2" key="1">
    <citation type="submission" date="2018-02" db="EMBL/GenBank/DDBJ databases">
        <title>Rhizophora mucronata_Transcriptome.</title>
        <authorList>
            <person name="Meera S.P."/>
            <person name="Sreeshan A."/>
            <person name="Augustine A."/>
        </authorList>
    </citation>
    <scope>NUCLEOTIDE SEQUENCE</scope>
    <source>
        <tissue evidence="2">Leaf</tissue>
    </source>
</reference>
<dbReference type="EMBL" id="GGEC01079570">
    <property type="protein sequence ID" value="MBX60054.1"/>
    <property type="molecule type" value="Transcribed_RNA"/>
</dbReference>
<protein>
    <submittedName>
        <fullName evidence="2">Uncharacterized protein</fullName>
    </submittedName>
</protein>
<evidence type="ECO:0000256" key="1">
    <source>
        <dbReference type="SAM" id="Phobius"/>
    </source>
</evidence>
<sequence length="76" mass="8695">MDRLNGLSTVYSLQATPFDQIMKSVFSSGPLSYCFSTLFVTEVVWSYTGLLRKFMQLFQCSAYLHIGESSYNEKKC</sequence>
<keyword evidence="1" id="KW-0812">Transmembrane</keyword>
<feature type="transmembrane region" description="Helical" evidence="1">
    <location>
        <begin position="30"/>
        <end position="51"/>
    </location>
</feature>
<name>A0A2P2PZB7_RHIMU</name>
<keyword evidence="1" id="KW-0472">Membrane</keyword>
<evidence type="ECO:0000313" key="2">
    <source>
        <dbReference type="EMBL" id="MBX60054.1"/>
    </source>
</evidence>